<gene>
    <name evidence="8" type="ORF">FRX31_030335</name>
</gene>
<organism evidence="8 9">
    <name type="scientific">Thalictrum thalictroides</name>
    <name type="common">Rue-anemone</name>
    <name type="synonym">Anemone thalictroides</name>
    <dbReference type="NCBI Taxonomy" id="46969"/>
    <lineage>
        <taxon>Eukaryota</taxon>
        <taxon>Viridiplantae</taxon>
        <taxon>Streptophyta</taxon>
        <taxon>Embryophyta</taxon>
        <taxon>Tracheophyta</taxon>
        <taxon>Spermatophyta</taxon>
        <taxon>Magnoliopsida</taxon>
        <taxon>Ranunculales</taxon>
        <taxon>Ranunculaceae</taxon>
        <taxon>Thalictroideae</taxon>
        <taxon>Thalictrum</taxon>
    </lineage>
</organism>
<name>A0A7J6V795_THATH</name>
<feature type="transmembrane region" description="Helical" evidence="7">
    <location>
        <begin position="92"/>
        <end position="110"/>
    </location>
</feature>
<keyword evidence="3" id="KW-0813">Transport</keyword>
<evidence type="ECO:0000256" key="7">
    <source>
        <dbReference type="SAM" id="Phobius"/>
    </source>
</evidence>
<feature type="transmembrane region" description="Helical" evidence="7">
    <location>
        <begin position="24"/>
        <end position="43"/>
    </location>
</feature>
<comment type="similarity">
    <text evidence="2">Belongs to the purine permeases (TC 2.A.7.14) family.</text>
</comment>
<comment type="subcellular location">
    <subcellularLocation>
        <location evidence="1">Membrane</location>
    </subcellularLocation>
</comment>
<feature type="transmembrane region" description="Helical" evidence="7">
    <location>
        <begin position="64"/>
        <end position="86"/>
    </location>
</feature>
<accession>A0A7J6V795</accession>
<dbReference type="OrthoDB" id="1865379at2759"/>
<proteinExistence type="inferred from homology"/>
<dbReference type="PANTHER" id="PTHR31376:SF105">
    <property type="entry name" value="PURINE PERMEASE-RELATED"/>
    <property type="match status" value="1"/>
</dbReference>
<dbReference type="EMBL" id="JABWDY010037893">
    <property type="protein sequence ID" value="KAF5180080.1"/>
    <property type="molecule type" value="Genomic_DNA"/>
</dbReference>
<reference evidence="8 9" key="1">
    <citation type="submission" date="2020-06" db="EMBL/GenBank/DDBJ databases">
        <title>Transcriptomic and genomic resources for Thalictrum thalictroides and T. hernandezii: Facilitating candidate gene discovery in an emerging model plant lineage.</title>
        <authorList>
            <person name="Arias T."/>
            <person name="Riano-Pachon D.M."/>
            <person name="Di Stilio V.S."/>
        </authorList>
    </citation>
    <scope>NUCLEOTIDE SEQUENCE [LARGE SCALE GENOMIC DNA]</scope>
    <source>
        <strain evidence="9">cv. WT478/WT964</strain>
        <tissue evidence="8">Leaves</tissue>
    </source>
</reference>
<keyword evidence="6 7" id="KW-0472">Membrane</keyword>
<evidence type="ECO:0000313" key="9">
    <source>
        <dbReference type="Proteomes" id="UP000554482"/>
    </source>
</evidence>
<evidence type="ECO:0000256" key="5">
    <source>
        <dbReference type="ARBA" id="ARBA00022989"/>
    </source>
</evidence>
<keyword evidence="4 7" id="KW-0812">Transmembrane</keyword>
<dbReference type="Pfam" id="PF16913">
    <property type="entry name" value="PUNUT"/>
    <property type="match status" value="1"/>
</dbReference>
<dbReference type="GO" id="GO:0005345">
    <property type="term" value="F:purine nucleobase transmembrane transporter activity"/>
    <property type="evidence" value="ECO:0007669"/>
    <property type="project" value="UniProtKB-ARBA"/>
</dbReference>
<evidence type="ECO:0000256" key="2">
    <source>
        <dbReference type="ARBA" id="ARBA00006213"/>
    </source>
</evidence>
<evidence type="ECO:0000256" key="3">
    <source>
        <dbReference type="ARBA" id="ARBA00022448"/>
    </source>
</evidence>
<evidence type="ECO:0000313" key="8">
    <source>
        <dbReference type="EMBL" id="KAF5180080.1"/>
    </source>
</evidence>
<evidence type="ECO:0000256" key="6">
    <source>
        <dbReference type="ARBA" id="ARBA00023136"/>
    </source>
</evidence>
<sequence>MIFGAFVLALHTSADRPPGVSEEKYLVGFFFTLGGATLLGLCWPLVELAYSMGVMCTINCTSSLFAGILTSSVLLPFTELAAIVVFHEKFTVEKGLSLALCLWGFTSYFIREYQKTDKTYTHDGIEDRTDIE</sequence>
<dbReference type="Proteomes" id="UP000554482">
    <property type="component" value="Unassembled WGS sequence"/>
</dbReference>
<dbReference type="PANTHER" id="PTHR31376">
    <property type="entry name" value="OS09G0467300 PROTEIN-RELATED"/>
    <property type="match status" value="1"/>
</dbReference>
<comment type="caution">
    <text evidence="8">The sequence shown here is derived from an EMBL/GenBank/DDBJ whole genome shotgun (WGS) entry which is preliminary data.</text>
</comment>
<evidence type="ECO:0000256" key="4">
    <source>
        <dbReference type="ARBA" id="ARBA00022692"/>
    </source>
</evidence>
<keyword evidence="5 7" id="KW-1133">Transmembrane helix</keyword>
<dbReference type="GO" id="GO:0016020">
    <property type="term" value="C:membrane"/>
    <property type="evidence" value="ECO:0007669"/>
    <property type="project" value="UniProtKB-SubCell"/>
</dbReference>
<dbReference type="InterPro" id="IPR030182">
    <property type="entry name" value="PUP_plant"/>
</dbReference>
<dbReference type="GO" id="GO:0015211">
    <property type="term" value="F:purine nucleoside transmembrane transporter activity"/>
    <property type="evidence" value="ECO:0007669"/>
    <property type="project" value="InterPro"/>
</dbReference>
<evidence type="ECO:0000256" key="1">
    <source>
        <dbReference type="ARBA" id="ARBA00004370"/>
    </source>
</evidence>
<keyword evidence="9" id="KW-1185">Reference proteome</keyword>
<protein>
    <submittedName>
        <fullName evidence="8">Uncharacterized protein</fullName>
    </submittedName>
</protein>
<dbReference type="AlphaFoldDB" id="A0A7J6V795"/>